<evidence type="ECO:0000256" key="1">
    <source>
        <dbReference type="ARBA" id="ARBA00010641"/>
    </source>
</evidence>
<dbReference type="Gene3D" id="1.10.10.10">
    <property type="entry name" value="Winged helix-like DNA-binding domain superfamily/Winged helix DNA-binding domain"/>
    <property type="match status" value="1"/>
</dbReference>
<feature type="compositionally biased region" description="Low complexity" evidence="6">
    <location>
        <begin position="29"/>
        <end position="47"/>
    </location>
</feature>
<dbReference type="GO" id="GO:0016987">
    <property type="term" value="F:sigma factor activity"/>
    <property type="evidence" value="ECO:0007669"/>
    <property type="project" value="UniProtKB-KW"/>
</dbReference>
<dbReference type="AlphaFoldDB" id="A0A8J3FAM4"/>
<keyword evidence="3" id="KW-0731">Sigma factor</keyword>
<accession>A0A8J3FAM4</accession>
<dbReference type="GO" id="GO:0003677">
    <property type="term" value="F:DNA binding"/>
    <property type="evidence" value="ECO:0007669"/>
    <property type="project" value="UniProtKB-KW"/>
</dbReference>
<dbReference type="InterPro" id="IPR039425">
    <property type="entry name" value="RNA_pol_sigma-70-like"/>
</dbReference>
<evidence type="ECO:0000256" key="4">
    <source>
        <dbReference type="ARBA" id="ARBA00023125"/>
    </source>
</evidence>
<dbReference type="RefSeq" id="WP_189168119.1">
    <property type="nucleotide sequence ID" value="NZ_BMQB01000001.1"/>
</dbReference>
<dbReference type="SUPFAM" id="SSF88659">
    <property type="entry name" value="Sigma3 and sigma4 domains of RNA polymerase sigma factors"/>
    <property type="match status" value="1"/>
</dbReference>
<evidence type="ECO:0000256" key="3">
    <source>
        <dbReference type="ARBA" id="ARBA00023082"/>
    </source>
</evidence>
<dbReference type="InterPro" id="IPR036388">
    <property type="entry name" value="WH-like_DNA-bd_sf"/>
</dbReference>
<reference evidence="8" key="1">
    <citation type="journal article" date="2014" name="Int. J. Syst. Evol. Microbiol.">
        <title>Complete genome sequence of Corynebacterium casei LMG S-19264T (=DSM 44701T), isolated from a smear-ripened cheese.</title>
        <authorList>
            <consortium name="US DOE Joint Genome Institute (JGI-PGF)"/>
            <person name="Walter F."/>
            <person name="Albersmeier A."/>
            <person name="Kalinowski J."/>
            <person name="Ruckert C."/>
        </authorList>
    </citation>
    <scope>NUCLEOTIDE SEQUENCE</scope>
    <source>
        <strain evidence="8">JCM 3090</strain>
    </source>
</reference>
<keyword evidence="2" id="KW-0805">Transcription regulation</keyword>
<feature type="compositionally biased region" description="Basic and acidic residues" evidence="6">
    <location>
        <begin position="131"/>
        <end position="143"/>
    </location>
</feature>
<dbReference type="NCBIfam" id="TIGR02937">
    <property type="entry name" value="sigma70-ECF"/>
    <property type="match status" value="1"/>
</dbReference>
<keyword evidence="9" id="KW-1185">Reference proteome</keyword>
<dbReference type="SUPFAM" id="SSF88946">
    <property type="entry name" value="Sigma2 domain of RNA polymerase sigma factors"/>
    <property type="match status" value="1"/>
</dbReference>
<evidence type="ECO:0000256" key="6">
    <source>
        <dbReference type="SAM" id="MobiDB-lite"/>
    </source>
</evidence>
<evidence type="ECO:0000256" key="2">
    <source>
        <dbReference type="ARBA" id="ARBA00023015"/>
    </source>
</evidence>
<feature type="region of interest" description="Disordered" evidence="6">
    <location>
        <begin position="131"/>
        <end position="153"/>
    </location>
</feature>
<dbReference type="GO" id="GO:0006352">
    <property type="term" value="P:DNA-templated transcription initiation"/>
    <property type="evidence" value="ECO:0007669"/>
    <property type="project" value="InterPro"/>
</dbReference>
<feature type="compositionally biased region" description="Low complexity" evidence="6">
    <location>
        <begin position="144"/>
        <end position="153"/>
    </location>
</feature>
<sequence length="235" mass="24776">MAPTTSPRPAAPPGPTGADPAAPGPGPAAPGSAAAAGRPPGPATGTAPAWELAARDFADWRAGDAAALRRLVEAMTPVLWHTARSYGLGRDAAEDVVQATWLALVRGADSLRDPRAVWRWVTVTARREAWRTARQDRRERATDDSAALDAAAPAAGGPEQVVLADAGASALWRQVARLTDRCRRLLRVIAFDDRPDYASISAELGMPVGSIGPTRGRCLDRLRALLADDPEWSPS</sequence>
<comment type="similarity">
    <text evidence="1">Belongs to the sigma-70 factor family. ECF subfamily.</text>
</comment>
<dbReference type="InterPro" id="IPR013324">
    <property type="entry name" value="RNA_pol_sigma_r3/r4-like"/>
</dbReference>
<dbReference type="InterPro" id="IPR007627">
    <property type="entry name" value="RNA_pol_sigma70_r2"/>
</dbReference>
<keyword evidence="4" id="KW-0238">DNA-binding</keyword>
<dbReference type="InterPro" id="IPR014284">
    <property type="entry name" value="RNA_pol_sigma-70_dom"/>
</dbReference>
<feature type="domain" description="RNA polymerase sigma-70 region 2" evidence="7">
    <location>
        <begin position="71"/>
        <end position="138"/>
    </location>
</feature>
<dbReference type="Proteomes" id="UP000649739">
    <property type="component" value="Unassembled WGS sequence"/>
</dbReference>
<feature type="region of interest" description="Disordered" evidence="6">
    <location>
        <begin position="1"/>
        <end position="47"/>
    </location>
</feature>
<dbReference type="PANTHER" id="PTHR43133">
    <property type="entry name" value="RNA POLYMERASE ECF-TYPE SIGMA FACTO"/>
    <property type="match status" value="1"/>
</dbReference>
<dbReference type="EMBL" id="BMQB01000001">
    <property type="protein sequence ID" value="GGJ75999.1"/>
    <property type="molecule type" value="Genomic_DNA"/>
</dbReference>
<protein>
    <recommendedName>
        <fullName evidence="7">RNA polymerase sigma-70 region 2 domain-containing protein</fullName>
    </recommendedName>
</protein>
<dbReference type="Gene3D" id="1.10.1740.10">
    <property type="match status" value="1"/>
</dbReference>
<dbReference type="Pfam" id="PF04542">
    <property type="entry name" value="Sigma70_r2"/>
    <property type="match status" value="1"/>
</dbReference>
<name>A0A8J3FAM4_9ACTN</name>
<proteinExistence type="inferred from homology"/>
<reference evidence="8" key="2">
    <citation type="submission" date="2020-09" db="EMBL/GenBank/DDBJ databases">
        <authorList>
            <person name="Sun Q."/>
            <person name="Ohkuma M."/>
        </authorList>
    </citation>
    <scope>NUCLEOTIDE SEQUENCE</scope>
    <source>
        <strain evidence="8">JCM 3090</strain>
    </source>
</reference>
<gene>
    <name evidence="8" type="ORF">GCM10010123_02470</name>
</gene>
<evidence type="ECO:0000259" key="7">
    <source>
        <dbReference type="Pfam" id="PF04542"/>
    </source>
</evidence>
<dbReference type="InterPro" id="IPR013325">
    <property type="entry name" value="RNA_pol_sigma_r2"/>
</dbReference>
<comment type="caution">
    <text evidence="8">The sequence shown here is derived from an EMBL/GenBank/DDBJ whole genome shotgun (WGS) entry which is preliminary data.</text>
</comment>
<evidence type="ECO:0000313" key="8">
    <source>
        <dbReference type="EMBL" id="GGJ75999.1"/>
    </source>
</evidence>
<keyword evidence="5" id="KW-0804">Transcription</keyword>
<dbReference type="PANTHER" id="PTHR43133:SF8">
    <property type="entry name" value="RNA POLYMERASE SIGMA FACTOR HI_1459-RELATED"/>
    <property type="match status" value="1"/>
</dbReference>
<organism evidence="8 9">
    <name type="scientific">Pilimelia anulata</name>
    <dbReference type="NCBI Taxonomy" id="53371"/>
    <lineage>
        <taxon>Bacteria</taxon>
        <taxon>Bacillati</taxon>
        <taxon>Actinomycetota</taxon>
        <taxon>Actinomycetes</taxon>
        <taxon>Micromonosporales</taxon>
        <taxon>Micromonosporaceae</taxon>
        <taxon>Pilimelia</taxon>
    </lineage>
</organism>
<evidence type="ECO:0000256" key="5">
    <source>
        <dbReference type="ARBA" id="ARBA00023163"/>
    </source>
</evidence>
<evidence type="ECO:0000313" key="9">
    <source>
        <dbReference type="Proteomes" id="UP000649739"/>
    </source>
</evidence>